<keyword evidence="6 7" id="KW-0408">Iron</keyword>
<evidence type="ECO:0000256" key="7">
    <source>
        <dbReference type="HAMAP-Rule" id="MF_00657"/>
    </source>
</evidence>
<feature type="domain" description="Fe2OG dioxygenase" evidence="8">
    <location>
        <begin position="78"/>
        <end position="176"/>
    </location>
</feature>
<dbReference type="GO" id="GO:0016706">
    <property type="term" value="F:2-oxoglutarate-dependent dioxygenase activity"/>
    <property type="evidence" value="ECO:0007669"/>
    <property type="project" value="UniProtKB-UniRule"/>
</dbReference>
<dbReference type="AlphaFoldDB" id="A0A1Z4VRQ9"/>
<dbReference type="InterPro" id="IPR005123">
    <property type="entry name" value="Oxoglu/Fe-dep_dioxygenase_dom"/>
</dbReference>
<evidence type="ECO:0000256" key="2">
    <source>
        <dbReference type="ARBA" id="ARBA00022723"/>
    </source>
</evidence>
<keyword evidence="5 7" id="KW-0560">Oxidoreductase</keyword>
<evidence type="ECO:0000256" key="3">
    <source>
        <dbReference type="ARBA" id="ARBA00022896"/>
    </source>
</evidence>
<accession>A0A1Z4VRQ9</accession>
<dbReference type="PROSITE" id="PS51471">
    <property type="entry name" value="FE2OG_OXY"/>
    <property type="match status" value="1"/>
</dbReference>
<reference evidence="9 10" key="1">
    <citation type="submission" date="2017-05" db="EMBL/GenBank/DDBJ databases">
        <title>Thiocyanate degradation by Thiohalobacter thiocyanaticus FOKN1.</title>
        <authorList>
            <person name="Oshiki M."/>
            <person name="Fukushima T."/>
            <person name="Kawano S."/>
            <person name="Nakagawa J."/>
        </authorList>
    </citation>
    <scope>NUCLEOTIDE SEQUENCE [LARGE SCALE GENOMIC DNA]</scope>
    <source>
        <strain evidence="9 10">FOKN1</strain>
    </source>
</reference>
<gene>
    <name evidence="9" type="ORF">FOKN1_1939</name>
</gene>
<dbReference type="GO" id="GO:0005506">
    <property type="term" value="F:iron ion binding"/>
    <property type="evidence" value="ECO:0007669"/>
    <property type="project" value="UniProtKB-UniRule"/>
</dbReference>
<evidence type="ECO:0000313" key="9">
    <source>
        <dbReference type="EMBL" id="BAZ94319.1"/>
    </source>
</evidence>
<keyword evidence="2 7" id="KW-0479">Metal-binding</keyword>
<evidence type="ECO:0000313" key="10">
    <source>
        <dbReference type="Proteomes" id="UP000218765"/>
    </source>
</evidence>
<dbReference type="GO" id="GO:0006974">
    <property type="term" value="P:DNA damage response"/>
    <property type="evidence" value="ECO:0007669"/>
    <property type="project" value="TreeGrafter"/>
</dbReference>
<dbReference type="InterPro" id="IPR044862">
    <property type="entry name" value="Pro_4_hyd_alph_FE2OG_OXY"/>
</dbReference>
<organism evidence="9 10">
    <name type="scientific">Thiohalobacter thiocyanaticus</name>
    <dbReference type="NCBI Taxonomy" id="585455"/>
    <lineage>
        <taxon>Bacteria</taxon>
        <taxon>Pseudomonadati</taxon>
        <taxon>Pseudomonadota</taxon>
        <taxon>Gammaproteobacteria</taxon>
        <taxon>Thiohalobacterales</taxon>
        <taxon>Thiohalobacteraceae</taxon>
        <taxon>Thiohalobacter</taxon>
    </lineage>
</organism>
<evidence type="ECO:0000256" key="6">
    <source>
        <dbReference type="ARBA" id="ARBA00023004"/>
    </source>
</evidence>
<dbReference type="InterPro" id="IPR023550">
    <property type="entry name" value="PKHD_hydroxylase"/>
</dbReference>
<feature type="binding site" evidence="7">
    <location>
        <position position="98"/>
    </location>
    <ligand>
        <name>Fe cation</name>
        <dbReference type="ChEBI" id="CHEBI:24875"/>
    </ligand>
</feature>
<dbReference type="InterPro" id="IPR006620">
    <property type="entry name" value="Pro_4_hyd_alph"/>
</dbReference>
<keyword evidence="4 7" id="KW-0223">Dioxygenase</keyword>
<comment type="cofactor">
    <cofactor evidence="1 7">
        <name>L-ascorbate</name>
        <dbReference type="ChEBI" id="CHEBI:38290"/>
    </cofactor>
</comment>
<dbReference type="PANTHER" id="PTHR41536:SF1">
    <property type="entry name" value="PKHD-TYPE HYDROXYLASE YBIX"/>
    <property type="match status" value="1"/>
</dbReference>
<dbReference type="Gene3D" id="2.60.120.620">
    <property type="entry name" value="q2cbj1_9rhob like domain"/>
    <property type="match status" value="1"/>
</dbReference>
<dbReference type="SMART" id="SM00702">
    <property type="entry name" value="P4Hc"/>
    <property type="match status" value="1"/>
</dbReference>
<dbReference type="Proteomes" id="UP000218765">
    <property type="component" value="Chromosome"/>
</dbReference>
<dbReference type="HAMAP" id="MF_00657">
    <property type="entry name" value="Hydroxyl_YbiX"/>
    <property type="match status" value="1"/>
</dbReference>
<protein>
    <submittedName>
        <fullName evidence="9">Oxidoreductase, 2OG-Fe(II) oxygenase family</fullName>
    </submittedName>
</protein>
<dbReference type="Pfam" id="PF18331">
    <property type="entry name" value="PKHD_C"/>
    <property type="match status" value="1"/>
</dbReference>
<feature type="binding site" evidence="7">
    <location>
        <position position="157"/>
    </location>
    <ligand>
        <name>Fe cation</name>
        <dbReference type="ChEBI" id="CHEBI:24875"/>
    </ligand>
</feature>
<evidence type="ECO:0000256" key="1">
    <source>
        <dbReference type="ARBA" id="ARBA00001961"/>
    </source>
</evidence>
<feature type="binding site" evidence="7">
    <location>
        <position position="96"/>
    </location>
    <ligand>
        <name>Fe cation</name>
        <dbReference type="ChEBI" id="CHEBI:24875"/>
    </ligand>
</feature>
<dbReference type="NCBIfam" id="NF003975">
    <property type="entry name" value="PRK05467.1-4"/>
    <property type="match status" value="1"/>
</dbReference>
<dbReference type="Gene3D" id="4.10.860.20">
    <property type="entry name" value="Rabenosyn, Rab binding domain"/>
    <property type="match status" value="1"/>
</dbReference>
<proteinExistence type="inferred from homology"/>
<keyword evidence="10" id="KW-1185">Reference proteome</keyword>
<evidence type="ECO:0000256" key="4">
    <source>
        <dbReference type="ARBA" id="ARBA00022964"/>
    </source>
</evidence>
<dbReference type="RefSeq" id="WP_096366423.1">
    <property type="nucleotide sequence ID" value="NZ_AP018052.1"/>
</dbReference>
<evidence type="ECO:0000256" key="5">
    <source>
        <dbReference type="ARBA" id="ARBA00023002"/>
    </source>
</evidence>
<sequence length="224" mass="24993">MLLTLSGVLATEQLQQIRTLMAGARFQDGRLSAGREANRVKHNEEMVQEQELYTRLNNIVMGSLVQHAVYQQAVLPHRVAAPFYARYVPGMDYGDHVDDPVMGPMGQRYRSDVSTTVFLSSPEDYEGGELVIRSSFGEQRIKLAAGDAVVYPSSSTHHVAPVSAGERLVAVTWAQSLVRDPGRRELLYSLARARDLLLEKSPDEQETTLVSNSYTNLVRMWAEV</sequence>
<name>A0A1Z4VRQ9_9GAMM</name>
<feature type="binding site" evidence="7">
    <location>
        <position position="167"/>
    </location>
    <ligand>
        <name>2-oxoglutarate</name>
        <dbReference type="ChEBI" id="CHEBI:16810"/>
    </ligand>
</feature>
<dbReference type="PANTHER" id="PTHR41536">
    <property type="entry name" value="PKHD-TYPE HYDROXYLASE YBIX"/>
    <property type="match status" value="1"/>
</dbReference>
<comment type="cofactor">
    <cofactor evidence="7">
        <name>Fe(2+)</name>
        <dbReference type="ChEBI" id="CHEBI:29033"/>
    </cofactor>
    <text evidence="7">Binds 1 Fe(2+) ion per subunit.</text>
</comment>
<dbReference type="GO" id="GO:0031418">
    <property type="term" value="F:L-ascorbic acid binding"/>
    <property type="evidence" value="ECO:0007669"/>
    <property type="project" value="UniProtKB-KW"/>
</dbReference>
<dbReference type="OrthoDB" id="9812472at2"/>
<dbReference type="GO" id="GO:0006879">
    <property type="term" value="P:intracellular iron ion homeostasis"/>
    <property type="evidence" value="ECO:0007669"/>
    <property type="project" value="TreeGrafter"/>
</dbReference>
<dbReference type="KEGG" id="ttc:FOKN1_1939"/>
<keyword evidence="3 7" id="KW-0847">Vitamin C</keyword>
<dbReference type="EMBL" id="AP018052">
    <property type="protein sequence ID" value="BAZ94319.1"/>
    <property type="molecule type" value="Genomic_DNA"/>
</dbReference>
<dbReference type="Pfam" id="PF13640">
    <property type="entry name" value="2OG-FeII_Oxy_3"/>
    <property type="match status" value="1"/>
</dbReference>
<dbReference type="NCBIfam" id="NF003974">
    <property type="entry name" value="PRK05467.1-3"/>
    <property type="match status" value="1"/>
</dbReference>
<evidence type="ECO:0000259" key="8">
    <source>
        <dbReference type="PROSITE" id="PS51471"/>
    </source>
</evidence>
<dbReference type="InterPro" id="IPR041097">
    <property type="entry name" value="PKHD_C"/>
</dbReference>